<evidence type="ECO:0000313" key="11">
    <source>
        <dbReference type="RefSeq" id="XP_029658556.1"/>
    </source>
</evidence>
<dbReference type="Pfam" id="PF00530">
    <property type="entry name" value="SRCR"/>
    <property type="match status" value="1"/>
</dbReference>
<dbReference type="InterPro" id="IPR036772">
    <property type="entry name" value="SRCR-like_dom_sf"/>
</dbReference>
<organism evidence="10 11">
    <name type="scientific">Octopus sinensis</name>
    <name type="common">East Asian common octopus</name>
    <dbReference type="NCBI Taxonomy" id="2607531"/>
    <lineage>
        <taxon>Eukaryota</taxon>
        <taxon>Metazoa</taxon>
        <taxon>Spiralia</taxon>
        <taxon>Lophotrochozoa</taxon>
        <taxon>Mollusca</taxon>
        <taxon>Cephalopoda</taxon>
        <taxon>Coleoidea</taxon>
        <taxon>Octopodiformes</taxon>
        <taxon>Octopoda</taxon>
        <taxon>Incirrata</taxon>
        <taxon>Octopodidae</taxon>
        <taxon>Octopus</taxon>
    </lineage>
</organism>
<dbReference type="AlphaFoldDB" id="A0A6P7UCE0"/>
<evidence type="ECO:0000256" key="6">
    <source>
        <dbReference type="PROSITE-ProRule" id="PRU00302"/>
    </source>
</evidence>
<dbReference type="PROSITE" id="PS50923">
    <property type="entry name" value="SUSHI"/>
    <property type="match status" value="3"/>
</dbReference>
<feature type="disulfide bond" evidence="6">
    <location>
        <begin position="258"/>
        <end position="285"/>
    </location>
</feature>
<keyword evidence="1 6" id="KW-0768">Sushi</keyword>
<evidence type="ECO:0000256" key="3">
    <source>
        <dbReference type="ARBA" id="ARBA00022737"/>
    </source>
</evidence>
<dbReference type="SUPFAM" id="SSF57535">
    <property type="entry name" value="Complement control module/SCR domain"/>
    <property type="match status" value="4"/>
</dbReference>
<keyword evidence="3" id="KW-0677">Repeat</keyword>
<dbReference type="InterPro" id="IPR035976">
    <property type="entry name" value="Sushi/SCR/CCP_sf"/>
</dbReference>
<comment type="caution">
    <text evidence="5">Lacks conserved residue(s) required for the propagation of feature annotation.</text>
</comment>
<dbReference type="Proteomes" id="UP000515154">
    <property type="component" value="Linkage group LG2"/>
</dbReference>
<protein>
    <submittedName>
        <fullName evidence="11">Sushi, von Willebrand factor type A, EGF and pentraxin domain-containing protein 1-like</fullName>
    </submittedName>
</protein>
<feature type="domain" description="Sushi" evidence="9">
    <location>
        <begin position="415"/>
        <end position="470"/>
    </location>
</feature>
<sequence>MAGELLVLLIAISVDFSQAGITNHSFGRHSFENDKNFNDPTLKEKSTGGEILNTIETTIYGGNHPGGDIDEENIRSSNEGEQNKMEIASGESATVPEYTKYMNEGSGDQYSNQSYTVFQDKSLQISLQPFHGSVSVNYTFLKEKPELIQCHVISRRNERFIETLMSLINCGHFPEIPNGKFVFALGHSPDDIISRVLCDRYYIRVGEANGDLRCRKGVWYHNATCEIVKCLRKLQVPSNGRKVSKTGNTVNSTITFSCQYGYKLFGNKTLVCGEDGNWMGTFPSCQLVKCPKPQLPDHGFIEKDKQETVFNTTLVYRCREGYSLVGSSHITCQADGKWNREFPVCKQVCLIPDIKGLTKPLWLLPTFKALNTSAEISYGQQIIYSCKKRFKNAYEGAITCINGIWVPAIFCIRSSACVEPKTPKHAIIVYQIGRAFVQYDCKKGYQISNTDLRICSRRRTWSHPVPECVKSCELPKIFGMKDAEFDFKYNKTKTRSLYEIFLTYSCKNDFRKPKEIQPKCLNATWNPLPRCVPANVRLSYTFGETIGVAEIFSDGTWGGVCDHFYVGVGRWGKSESKVFCRMLGFKNGQKLRSYSSSGVRAKFMGIACSGDEESILQCRTKQANVFCTDLVVVSCRGYIFPE</sequence>
<name>A0A6P7UCE0_9MOLL</name>
<evidence type="ECO:0000256" key="2">
    <source>
        <dbReference type="ARBA" id="ARBA00022729"/>
    </source>
</evidence>
<accession>A0A6P7UCE0</accession>
<dbReference type="Gene3D" id="2.10.70.10">
    <property type="entry name" value="Complement Module, domain 1"/>
    <property type="match status" value="3"/>
</dbReference>
<gene>
    <name evidence="11" type="primary">LOC115232678</name>
</gene>
<feature type="chain" id="PRO_5028340372" evidence="7">
    <location>
        <begin position="20"/>
        <end position="642"/>
    </location>
</feature>
<dbReference type="SMART" id="SM00202">
    <property type="entry name" value="SR"/>
    <property type="match status" value="1"/>
</dbReference>
<dbReference type="KEGG" id="osn:115232678"/>
<evidence type="ECO:0000256" key="7">
    <source>
        <dbReference type="SAM" id="SignalP"/>
    </source>
</evidence>
<reference evidence="11" key="1">
    <citation type="submission" date="2025-08" db="UniProtKB">
        <authorList>
            <consortium name="RefSeq"/>
        </authorList>
    </citation>
    <scope>IDENTIFICATION</scope>
</reference>
<evidence type="ECO:0000259" key="9">
    <source>
        <dbReference type="PROSITE" id="PS50923"/>
    </source>
</evidence>
<evidence type="ECO:0000256" key="5">
    <source>
        <dbReference type="PROSITE-ProRule" id="PRU00196"/>
    </source>
</evidence>
<feature type="disulfide bond" evidence="6">
    <location>
        <begin position="318"/>
        <end position="345"/>
    </location>
</feature>
<keyword evidence="10" id="KW-1185">Reference proteome</keyword>
<keyword evidence="4 5" id="KW-1015">Disulfide bond</keyword>
<dbReference type="Pfam" id="PF00084">
    <property type="entry name" value="Sushi"/>
    <property type="match status" value="3"/>
</dbReference>
<dbReference type="PANTHER" id="PTHR45656">
    <property type="entry name" value="PROTEIN CBR-CLEC-78"/>
    <property type="match status" value="1"/>
</dbReference>
<feature type="domain" description="Sushi" evidence="9">
    <location>
        <begin position="288"/>
        <end position="347"/>
    </location>
</feature>
<evidence type="ECO:0000256" key="4">
    <source>
        <dbReference type="ARBA" id="ARBA00023157"/>
    </source>
</evidence>
<dbReference type="FunFam" id="2.10.70.10:FF:000014">
    <property type="entry name" value="Membrane cofactor protein"/>
    <property type="match status" value="1"/>
</dbReference>
<keyword evidence="2 7" id="KW-0732">Signal</keyword>
<evidence type="ECO:0000313" key="10">
    <source>
        <dbReference type="Proteomes" id="UP000515154"/>
    </source>
</evidence>
<dbReference type="GO" id="GO:0016020">
    <property type="term" value="C:membrane"/>
    <property type="evidence" value="ECO:0007669"/>
    <property type="project" value="InterPro"/>
</dbReference>
<feature type="domain" description="SRCR" evidence="8">
    <location>
        <begin position="536"/>
        <end position="636"/>
    </location>
</feature>
<dbReference type="InterPro" id="IPR051277">
    <property type="entry name" value="SEZ6_CSMD_C4BPB_Regulators"/>
</dbReference>
<dbReference type="Gene3D" id="3.10.250.10">
    <property type="entry name" value="SRCR-like domain"/>
    <property type="match status" value="1"/>
</dbReference>
<dbReference type="InterPro" id="IPR001190">
    <property type="entry name" value="SRCR"/>
</dbReference>
<feature type="disulfide bond" evidence="6">
    <location>
        <begin position="441"/>
        <end position="468"/>
    </location>
</feature>
<evidence type="ECO:0000259" key="8">
    <source>
        <dbReference type="PROSITE" id="PS50287"/>
    </source>
</evidence>
<evidence type="ECO:0000256" key="1">
    <source>
        <dbReference type="ARBA" id="ARBA00022659"/>
    </source>
</evidence>
<dbReference type="InterPro" id="IPR000436">
    <property type="entry name" value="Sushi_SCR_CCP_dom"/>
</dbReference>
<feature type="signal peptide" evidence="7">
    <location>
        <begin position="1"/>
        <end position="19"/>
    </location>
</feature>
<dbReference type="PROSITE" id="PS50287">
    <property type="entry name" value="SRCR_2"/>
    <property type="match status" value="1"/>
</dbReference>
<dbReference type="SMART" id="SM00032">
    <property type="entry name" value="CCP"/>
    <property type="match status" value="6"/>
</dbReference>
<proteinExistence type="predicted"/>
<feature type="disulfide bond" evidence="5">
    <location>
        <begin position="608"/>
        <end position="618"/>
    </location>
</feature>
<dbReference type="SUPFAM" id="SSF56487">
    <property type="entry name" value="SRCR-like"/>
    <property type="match status" value="1"/>
</dbReference>
<dbReference type="CDD" id="cd00033">
    <property type="entry name" value="CCP"/>
    <property type="match status" value="3"/>
</dbReference>
<dbReference type="RefSeq" id="XP_029658556.1">
    <property type="nucleotide sequence ID" value="XM_029802696.2"/>
</dbReference>
<dbReference type="PANTHER" id="PTHR45656:SF4">
    <property type="entry name" value="PROTEIN CBR-CLEC-78"/>
    <property type="match status" value="1"/>
</dbReference>
<feature type="domain" description="Sushi" evidence="9">
    <location>
        <begin position="228"/>
        <end position="287"/>
    </location>
</feature>